<evidence type="ECO:0000313" key="3">
    <source>
        <dbReference type="EMBL" id="PKD32363.1"/>
    </source>
</evidence>
<dbReference type="Proteomes" id="UP000233425">
    <property type="component" value="Unassembled WGS sequence"/>
</dbReference>
<feature type="transmembrane region" description="Helical" evidence="1">
    <location>
        <begin position="12"/>
        <end position="31"/>
    </location>
</feature>
<keyword evidence="4" id="KW-1185">Reference proteome</keyword>
<feature type="transmembrane region" description="Helical" evidence="1">
    <location>
        <begin position="297"/>
        <end position="317"/>
    </location>
</feature>
<feature type="transmembrane region" description="Helical" evidence="1">
    <location>
        <begin position="329"/>
        <end position="357"/>
    </location>
</feature>
<accession>A0A2N0UZF5</accession>
<feature type="transmembrane region" description="Helical" evidence="1">
    <location>
        <begin position="257"/>
        <end position="276"/>
    </location>
</feature>
<dbReference type="EMBL" id="NNSR01000026">
    <property type="protein sequence ID" value="PKD32363.1"/>
    <property type="molecule type" value="Genomic_DNA"/>
</dbReference>
<feature type="transmembrane region" description="Helical" evidence="1">
    <location>
        <begin position="532"/>
        <end position="565"/>
    </location>
</feature>
<organism evidence="3 4">
    <name type="scientific">Ruminococcus bromii</name>
    <dbReference type="NCBI Taxonomy" id="40518"/>
    <lineage>
        <taxon>Bacteria</taxon>
        <taxon>Bacillati</taxon>
        <taxon>Bacillota</taxon>
        <taxon>Clostridia</taxon>
        <taxon>Eubacteriales</taxon>
        <taxon>Oscillospiraceae</taxon>
        <taxon>Ruminococcus</taxon>
    </lineage>
</organism>
<feature type="transmembrane region" description="Helical" evidence="1">
    <location>
        <begin position="82"/>
        <end position="103"/>
    </location>
</feature>
<feature type="transmembrane region" description="Helical" evidence="1">
    <location>
        <begin position="648"/>
        <end position="665"/>
    </location>
</feature>
<evidence type="ECO:0000256" key="1">
    <source>
        <dbReference type="SAM" id="Phobius"/>
    </source>
</evidence>
<reference evidence="3" key="1">
    <citation type="journal article" date="2018" name="Environ. Microbiol.">
        <title>Sporulation capability and amylosome conservation among diverse human colonic and rumen isolates of the keystone starch-degrader Ruminococcus bromii.</title>
        <authorList>
            <person name="Mukhopadhya I."/>
            <person name="Morais S."/>
            <person name="Laverde-Gomez J."/>
            <person name="Sheridan P.O."/>
            <person name="Walker A.W."/>
            <person name="Kelly W."/>
            <person name="Klieve A.V."/>
            <person name="Ouwerkerk D."/>
            <person name="Duncan S.H."/>
            <person name="Louis P."/>
            <person name="Koropatkin N."/>
            <person name="Cockburn D."/>
            <person name="Kibler R."/>
            <person name="Cooper P.J."/>
            <person name="Sandoval C."/>
            <person name="Crost E."/>
            <person name="Juge N."/>
            <person name="Bayer E.A."/>
            <person name="Flint H.J."/>
        </authorList>
    </citation>
    <scope>NUCLEOTIDE SEQUENCE [LARGE SCALE GENOMIC DNA]</scope>
    <source>
        <strain evidence="3">ATCC 27255</strain>
    </source>
</reference>
<feature type="transmembrane region" description="Helical" evidence="1">
    <location>
        <begin position="378"/>
        <end position="397"/>
    </location>
</feature>
<dbReference type="Pfam" id="PF01757">
    <property type="entry name" value="Acyl_transf_3"/>
    <property type="match status" value="1"/>
</dbReference>
<protein>
    <submittedName>
        <fullName evidence="3">Acyltransferase family protein</fullName>
    </submittedName>
</protein>
<comment type="caution">
    <text evidence="3">The sequence shown here is derived from an EMBL/GenBank/DDBJ whole genome shotgun (WGS) entry which is preliminary data.</text>
</comment>
<feature type="transmembrane region" description="Helical" evidence="1">
    <location>
        <begin position="483"/>
        <end position="502"/>
    </location>
</feature>
<evidence type="ECO:0000313" key="4">
    <source>
        <dbReference type="Proteomes" id="UP000233425"/>
    </source>
</evidence>
<sequence length="949" mass="108379">MDYEKLKKRDSSLDILRIIAVFTVLSVHFFLHNGFYSQTVEDKPMYIAVVMRTLFSVCVPLFMLLTGYLMSKKELSKKYYSGITKTLVVFVISTLACMIYKNIAQGDIFNLKSFILGTLDFTGSNYSWYIEMYIGLFLLAPFLNLAYGKLKNKKQKQVLLITVVFLTIVPSLFNIFNFGSLDWWTNPTSSDEFQKLVPSWWQGFYPVAYYFVGCYIREYGLKMKTRTMLILFVFSLFLFSTFNFFRSYGTTFKSGTYIYWYGFEPFVLSVLLFLLIKRIKTENMPKTAKVVLWKVSDLALGIYLISFIFDSIVYPILCEKVILMPDRLPFYFVTVPIVFVLSAAASFIMNLVAKILIDGFKSAVKMVRDLRSKPDKGKYQHIIFAVLMALAIGFSLWKCYYGFGGNDESFYLTIPHRLTLGDSLLGDEWHLTQLSGFLLLPFVWLYTTITQSTVGIILAARIFYVICHAVVVCIIYSRLKKYGYFTVFGCVLYFLFTPFDIMALSYNTMGLDLIALTGVLMATADYSKKLPLIISGLAFAGAVLCCPYLAAAYVLYLIAVGAHCLIKKTPLNKNVFNSDLFSIKTFLWFTLGAGILAVIFIVFVLSRVSINEIFTNLPYLMADPDHPQMGFMMKMNYYFKTIVDCHSHFKYVLMAYGATAIVMILDRKRKQHRSIYLILTSAIVILALVMFMPTITSVYYNAIMFPMIFMSITAYVLSENKNRELFASLFILGILYSVALCFSSNQYFFVTAMACSASNIAGFVFVGNLIKEMKASPDNLDYAVPCKYFAFGITAFLIVLQACFQITVKAEHCFWESSPSQLSQTIQDGPAKGIKTTSANAENYGQLYNDINEYQNLEKGNILFLTQKTWTYLAAKDFPYGTLSAYVTGENQNSLDRLRSYYSVNSKKIPKYIYIPKDSQWENIQQIVLEAQQNGYTLSENTVSYKLQR</sequence>
<dbReference type="RefSeq" id="WP_101028437.1">
    <property type="nucleotide sequence ID" value="NZ_CABMMZ010000026.1"/>
</dbReference>
<name>A0A2N0UZF5_9FIRM</name>
<feature type="transmembrane region" description="Helical" evidence="1">
    <location>
        <begin position="725"/>
        <end position="742"/>
    </location>
</feature>
<feature type="transmembrane region" description="Helical" evidence="1">
    <location>
        <begin position="126"/>
        <end position="146"/>
    </location>
</feature>
<feature type="transmembrane region" description="Helical" evidence="1">
    <location>
        <begin position="698"/>
        <end position="718"/>
    </location>
</feature>
<keyword evidence="3" id="KW-0012">Acyltransferase</keyword>
<keyword evidence="3" id="KW-0808">Transferase</keyword>
<feature type="transmembrane region" description="Helical" evidence="1">
    <location>
        <begin position="228"/>
        <end position="245"/>
    </location>
</feature>
<proteinExistence type="predicted"/>
<dbReference type="GeneID" id="93768473"/>
<feature type="transmembrane region" description="Helical" evidence="1">
    <location>
        <begin position="586"/>
        <end position="610"/>
    </location>
</feature>
<keyword evidence="1" id="KW-0812">Transmembrane</keyword>
<feature type="transmembrane region" description="Helical" evidence="1">
    <location>
        <begin position="748"/>
        <end position="767"/>
    </location>
</feature>
<gene>
    <name evidence="3" type="ORF">RBATCC27255_00311</name>
</gene>
<evidence type="ECO:0000259" key="2">
    <source>
        <dbReference type="Pfam" id="PF01757"/>
    </source>
</evidence>
<dbReference type="InterPro" id="IPR002656">
    <property type="entry name" value="Acyl_transf_3_dom"/>
</dbReference>
<feature type="transmembrane region" description="Helical" evidence="1">
    <location>
        <begin position="788"/>
        <end position="808"/>
    </location>
</feature>
<feature type="transmembrane region" description="Helical" evidence="1">
    <location>
        <begin position="199"/>
        <end position="216"/>
    </location>
</feature>
<keyword evidence="1" id="KW-0472">Membrane</keyword>
<feature type="transmembrane region" description="Helical" evidence="1">
    <location>
        <begin position="454"/>
        <end position="477"/>
    </location>
</feature>
<feature type="domain" description="Acyltransferase 3" evidence="2">
    <location>
        <begin position="11"/>
        <end position="343"/>
    </location>
</feature>
<feature type="transmembrane region" description="Helical" evidence="1">
    <location>
        <begin position="158"/>
        <end position="179"/>
    </location>
</feature>
<feature type="transmembrane region" description="Helical" evidence="1">
    <location>
        <begin position="46"/>
        <end position="70"/>
    </location>
</feature>
<keyword evidence="1" id="KW-1133">Transmembrane helix</keyword>
<dbReference type="GO" id="GO:0016747">
    <property type="term" value="F:acyltransferase activity, transferring groups other than amino-acyl groups"/>
    <property type="evidence" value="ECO:0007669"/>
    <property type="project" value="InterPro"/>
</dbReference>
<dbReference type="AlphaFoldDB" id="A0A2N0UZF5"/>
<feature type="transmembrane region" description="Helical" evidence="1">
    <location>
        <begin position="674"/>
        <end position="692"/>
    </location>
</feature>